<gene>
    <name evidence="11" type="ordered locus">FraEuI1c_4108</name>
</gene>
<dbReference type="EMBL" id="CP002299">
    <property type="protein sequence ID" value="ADP82109.1"/>
    <property type="molecule type" value="Genomic_DNA"/>
</dbReference>
<dbReference type="InterPro" id="IPR013785">
    <property type="entry name" value="Aldolase_TIM"/>
</dbReference>
<evidence type="ECO:0000256" key="4">
    <source>
        <dbReference type="ARBA" id="ARBA00023211"/>
    </source>
</evidence>
<dbReference type="OrthoDB" id="9803573at2"/>
<name>E3J990_PSEI1</name>
<feature type="binding site" evidence="7">
    <location>
        <position position="233"/>
    </location>
    <ligand>
        <name>Mn(2+)</name>
        <dbReference type="ChEBI" id="CHEBI:29035"/>
    </ligand>
</feature>
<dbReference type="SUPFAM" id="SSF51569">
    <property type="entry name" value="Aldolase"/>
    <property type="match status" value="1"/>
</dbReference>
<feature type="site" description="Transition state stabilizer" evidence="7">
    <location>
        <position position="50"/>
    </location>
</feature>
<feature type="domain" description="Pyruvate carboxyltransferase" evidence="10">
    <location>
        <begin position="42"/>
        <end position="294"/>
    </location>
</feature>
<evidence type="ECO:0000256" key="2">
    <source>
        <dbReference type="ARBA" id="ARBA00022723"/>
    </source>
</evidence>
<dbReference type="Gene3D" id="3.20.20.70">
    <property type="entry name" value="Aldolase class I"/>
    <property type="match status" value="1"/>
</dbReference>
<comment type="catalytic activity">
    <reaction evidence="7">
        <text>(S)-4-hydroxy-2-oxopentanoate = acetaldehyde + pyruvate</text>
        <dbReference type="Rhea" id="RHEA:22624"/>
        <dbReference type="ChEBI" id="CHEBI:15343"/>
        <dbReference type="ChEBI" id="CHEBI:15361"/>
        <dbReference type="ChEBI" id="CHEBI:73143"/>
        <dbReference type="EC" id="4.1.3.39"/>
    </reaction>
</comment>
<dbReference type="InterPro" id="IPR035685">
    <property type="entry name" value="DRE_TIM_HOA"/>
</dbReference>
<dbReference type="Gene3D" id="1.10.8.60">
    <property type="match status" value="1"/>
</dbReference>
<evidence type="ECO:0000256" key="9">
    <source>
        <dbReference type="SAM" id="MobiDB-lite"/>
    </source>
</evidence>
<dbReference type="GO" id="GO:0008701">
    <property type="term" value="F:4-hydroxy-2-oxovalerate aldolase activity"/>
    <property type="evidence" value="ECO:0007669"/>
    <property type="project" value="UniProtKB-UniRule"/>
</dbReference>
<sequence>MNAENAGAAEATTNAPGTAAPIAPCGPETGASVADVPVTAPLYIQDVTLRDGMHAIRHRYTVAQAATIARLLDEAGVSAIEVAHGDGLAGSSVNYGVGAHTDWEWIEAVVGSMSRAIPTTLLLPGIGTLHDLRRAHELGIRSVRIATHCTEADISAQHITAARELGLDVAGFLMMSHLAPPAELARQAKLMESYGAHCVYVTDSGGRLSMDDVRARFRAYRDLLDPATELGIHAHHNLGLGVANSVVAAESGAIRIDASLAGQGAGAGNCPLEAFIAVADVMGWKHGCDLFGLMDGADDVVRPLQDRAVRVDRETLTLGYAGVYSSFLRHAETAARRYGLDTRSILVEVGRRGMVGGQEDMITDVALDLVAARPPQAPRG</sequence>
<keyword evidence="3 7" id="KW-0058">Aromatic hydrocarbons catabolism</keyword>
<dbReference type="PANTHER" id="PTHR10277">
    <property type="entry name" value="HOMOCITRATE SYNTHASE-RELATED"/>
    <property type="match status" value="1"/>
</dbReference>
<dbReference type="InterPro" id="IPR000891">
    <property type="entry name" value="PYR_CT"/>
</dbReference>
<evidence type="ECO:0000256" key="5">
    <source>
        <dbReference type="ARBA" id="ARBA00023239"/>
    </source>
</evidence>
<feature type="binding site" evidence="7">
    <location>
        <position position="235"/>
    </location>
    <ligand>
        <name>Mn(2+)</name>
        <dbReference type="ChEBI" id="CHEBI:29035"/>
    </ligand>
</feature>
<evidence type="ECO:0000256" key="3">
    <source>
        <dbReference type="ARBA" id="ARBA00022797"/>
    </source>
</evidence>
<proteinExistence type="inferred from homology"/>
<evidence type="ECO:0000256" key="8">
    <source>
        <dbReference type="NCBIfam" id="TIGR03217"/>
    </source>
</evidence>
<dbReference type="SUPFAM" id="SSF89000">
    <property type="entry name" value="post-HMGL domain-like"/>
    <property type="match status" value="1"/>
</dbReference>
<dbReference type="HOGENOM" id="CLU_049173_0_0_11"/>
<dbReference type="NCBIfam" id="TIGR03217">
    <property type="entry name" value="4OH_2_O_val_ald"/>
    <property type="match status" value="1"/>
</dbReference>
<evidence type="ECO:0000256" key="7">
    <source>
        <dbReference type="HAMAP-Rule" id="MF_01656"/>
    </source>
</evidence>
<dbReference type="InterPro" id="IPR017629">
    <property type="entry name" value="4OH_2_O-val_aldolase"/>
</dbReference>
<evidence type="ECO:0000313" key="11">
    <source>
        <dbReference type="EMBL" id="ADP82109.1"/>
    </source>
</evidence>
<feature type="binding site" evidence="7">
    <location>
        <begin position="50"/>
        <end position="51"/>
    </location>
    <ligand>
        <name>substrate</name>
    </ligand>
</feature>
<keyword evidence="12" id="KW-1185">Reference proteome</keyword>
<dbReference type="InterPro" id="IPR012425">
    <property type="entry name" value="DmpG_comm"/>
</dbReference>
<evidence type="ECO:0000256" key="6">
    <source>
        <dbReference type="ARBA" id="ARBA00023518"/>
    </source>
</evidence>
<dbReference type="KEGG" id="fri:FraEuI1c_4108"/>
<feature type="binding site" evidence="7">
    <location>
        <position position="204"/>
    </location>
    <ligand>
        <name>substrate</name>
    </ligand>
</feature>
<dbReference type="Proteomes" id="UP000002484">
    <property type="component" value="Chromosome"/>
</dbReference>
<dbReference type="Pfam" id="PF00682">
    <property type="entry name" value="HMGL-like"/>
    <property type="match status" value="1"/>
</dbReference>
<dbReference type="PROSITE" id="PS50991">
    <property type="entry name" value="PYR_CT"/>
    <property type="match status" value="1"/>
</dbReference>
<dbReference type="GO" id="GO:0030145">
    <property type="term" value="F:manganese ion binding"/>
    <property type="evidence" value="ECO:0007669"/>
    <property type="project" value="UniProtKB-UniRule"/>
</dbReference>
<accession>E3J990</accession>
<dbReference type="Pfam" id="PF07836">
    <property type="entry name" value="DmpG_comm"/>
    <property type="match status" value="1"/>
</dbReference>
<comment type="similarity">
    <text evidence="1 7">Belongs to the 4-hydroxy-2-oxovalerate aldolase family.</text>
</comment>
<keyword evidence="5 7" id="KW-0456">Lyase</keyword>
<dbReference type="eggNOG" id="COG0119">
    <property type="taxonomic scope" value="Bacteria"/>
</dbReference>
<feature type="binding site" evidence="7">
    <location>
        <position position="233"/>
    </location>
    <ligand>
        <name>substrate</name>
    </ligand>
</feature>
<comment type="catalytic activity">
    <reaction evidence="6">
        <text>(S)-4-hydroxy-2-oxohexanoate = propanal + pyruvate</text>
        <dbReference type="Rhea" id="RHEA:36003"/>
        <dbReference type="ChEBI" id="CHEBI:15361"/>
        <dbReference type="ChEBI" id="CHEBI:17153"/>
        <dbReference type="ChEBI" id="CHEBI:73142"/>
        <dbReference type="EC" id="4.1.3.43"/>
    </reaction>
    <physiologicalReaction direction="left-to-right" evidence="6">
        <dbReference type="Rhea" id="RHEA:36004"/>
    </physiologicalReaction>
</comment>
<organism evidence="11 12">
    <name type="scientific">Pseudofrankia inefficax (strain DSM 45817 / CECT 9037 / DDB 130130 / EuI1c)</name>
    <name type="common">Frankia inefficax</name>
    <dbReference type="NCBI Taxonomy" id="298654"/>
    <lineage>
        <taxon>Bacteria</taxon>
        <taxon>Bacillati</taxon>
        <taxon>Actinomycetota</taxon>
        <taxon>Actinomycetes</taxon>
        <taxon>Frankiales</taxon>
        <taxon>Frankiaceae</taxon>
        <taxon>Pseudofrankia</taxon>
    </lineage>
</organism>
<dbReference type="RefSeq" id="WP_013425227.1">
    <property type="nucleotide sequence ID" value="NC_014666.1"/>
</dbReference>
<dbReference type="CDD" id="cd07943">
    <property type="entry name" value="DRE_TIM_HOA"/>
    <property type="match status" value="1"/>
</dbReference>
<dbReference type="GO" id="GO:0009098">
    <property type="term" value="P:L-leucine biosynthetic process"/>
    <property type="evidence" value="ECO:0007669"/>
    <property type="project" value="TreeGrafter"/>
</dbReference>
<dbReference type="HAMAP" id="MF_01656">
    <property type="entry name" value="HOA"/>
    <property type="match status" value="1"/>
</dbReference>
<dbReference type="AlphaFoldDB" id="E3J990"/>
<reference evidence="11 12" key="1">
    <citation type="submission" date="2010-10" db="EMBL/GenBank/DDBJ databases">
        <title>Complete sequence of Frankia sp. EuI1c.</title>
        <authorList>
            <consortium name="US DOE Joint Genome Institute"/>
            <person name="Lucas S."/>
            <person name="Copeland A."/>
            <person name="Lapidus A."/>
            <person name="Cheng J.-F."/>
            <person name="Bruce D."/>
            <person name="Goodwin L."/>
            <person name="Pitluck S."/>
            <person name="Chertkov O."/>
            <person name="Detter J.C."/>
            <person name="Han C."/>
            <person name="Tapia R."/>
            <person name="Land M."/>
            <person name="Hauser L."/>
            <person name="Jeffries C."/>
            <person name="Kyrpides N."/>
            <person name="Ivanova N."/>
            <person name="Mikhailova N."/>
            <person name="Beauchemin N."/>
            <person name="Sen A."/>
            <person name="Sur S.A."/>
            <person name="Gtari M."/>
            <person name="Wall L."/>
            <person name="Tisa L."/>
            <person name="Woyke T."/>
        </authorList>
    </citation>
    <scope>NUCLEOTIDE SEQUENCE [LARGE SCALE GENOMIC DNA]</scope>
    <source>
        <strain evidence="12">DSM 45817 / CECT 9037 / EuI1c</strain>
    </source>
</reference>
<dbReference type="FunCoup" id="E3J990">
    <property type="interactions" value="204"/>
</dbReference>
<dbReference type="InParanoid" id="E3J990"/>
<dbReference type="GO" id="GO:0003852">
    <property type="term" value="F:2-isopropylmalate synthase activity"/>
    <property type="evidence" value="ECO:0007669"/>
    <property type="project" value="TreeGrafter"/>
</dbReference>
<feature type="binding site" evidence="7">
    <location>
        <position position="51"/>
    </location>
    <ligand>
        <name>Mn(2+)</name>
        <dbReference type="ChEBI" id="CHEBI:29035"/>
    </ligand>
</feature>
<dbReference type="STRING" id="298654.FraEuI1c_4108"/>
<evidence type="ECO:0000256" key="1">
    <source>
        <dbReference type="ARBA" id="ARBA00008944"/>
    </source>
</evidence>
<feature type="binding site" evidence="7">
    <location>
        <position position="324"/>
    </location>
    <ligand>
        <name>substrate</name>
    </ligand>
</feature>
<feature type="active site" description="Proton acceptor" evidence="7">
    <location>
        <position position="54"/>
    </location>
</feature>
<protein>
    <recommendedName>
        <fullName evidence="7 8">4-hydroxy-2-oxovalerate aldolase</fullName>
        <shortName evidence="7">HOA</shortName>
        <ecNumber evidence="7 8">4.1.3.39</ecNumber>
    </recommendedName>
    <alternativeName>
        <fullName evidence="7">4-hydroxy-2-keto-pentanoic acid aldolase</fullName>
    </alternativeName>
    <alternativeName>
        <fullName evidence="7">4-hydroxy-2-oxopentanoate aldolase</fullName>
    </alternativeName>
</protein>
<dbReference type="EC" id="4.1.3.39" evidence="7 8"/>
<feature type="region of interest" description="Disordered" evidence="9">
    <location>
        <begin position="1"/>
        <end position="23"/>
    </location>
</feature>
<dbReference type="InterPro" id="IPR050073">
    <property type="entry name" value="2-IPM_HCS-like"/>
</dbReference>
<keyword evidence="4 7" id="KW-0464">Manganese</keyword>
<evidence type="ECO:0000259" key="10">
    <source>
        <dbReference type="PROSITE" id="PS50991"/>
    </source>
</evidence>
<evidence type="ECO:0000313" key="12">
    <source>
        <dbReference type="Proteomes" id="UP000002484"/>
    </source>
</evidence>
<dbReference type="NCBIfam" id="NF006049">
    <property type="entry name" value="PRK08195.1"/>
    <property type="match status" value="1"/>
</dbReference>
<keyword evidence="2 7" id="KW-0479">Metal-binding</keyword>
<dbReference type="PANTHER" id="PTHR10277:SF9">
    <property type="entry name" value="2-ISOPROPYLMALATE SYNTHASE 1, CHLOROPLASTIC-RELATED"/>
    <property type="match status" value="1"/>
</dbReference>